<dbReference type="Pfam" id="PF02775">
    <property type="entry name" value="TPP_enzyme_C"/>
    <property type="match status" value="1"/>
</dbReference>
<dbReference type="SUPFAM" id="SSF52518">
    <property type="entry name" value="Thiamin diphosphate-binding fold (THDP-binding)"/>
    <property type="match status" value="1"/>
</dbReference>
<dbReference type="InterPro" id="IPR029061">
    <property type="entry name" value="THDP-binding"/>
</dbReference>
<gene>
    <name evidence="7" type="ORF">ENL47_01575</name>
    <name evidence="6" type="ORF">ENM84_01290</name>
</gene>
<dbReference type="EMBL" id="DRUB01000029">
    <property type="protein sequence ID" value="HHR95528.1"/>
    <property type="molecule type" value="Genomic_DNA"/>
</dbReference>
<dbReference type="PANTHER" id="PTHR42897:SF2">
    <property type="entry name" value="PYRUVATE SYNTHASE SUBUNIT PORB"/>
    <property type="match status" value="1"/>
</dbReference>
<name>A0A7C5TFD1_9CREN</name>
<evidence type="ECO:0000256" key="3">
    <source>
        <dbReference type="ARBA" id="ARBA00023002"/>
    </source>
</evidence>
<dbReference type="AlphaFoldDB" id="A0A7C5TFD1"/>
<comment type="caution">
    <text evidence="6">The sequence shown here is derived from an EMBL/GenBank/DDBJ whole genome shotgun (WGS) entry which is preliminary data.</text>
</comment>
<dbReference type="EC" id="1.2.7.11" evidence="2"/>
<keyword evidence="3" id="KW-0560">Oxidoreductase</keyword>
<comment type="subunit">
    <text evidence="1">Heterodimer composed of an alpha and a beta subunit.</text>
</comment>
<evidence type="ECO:0000259" key="5">
    <source>
        <dbReference type="Pfam" id="PF02775"/>
    </source>
</evidence>
<dbReference type="GO" id="GO:0018491">
    <property type="term" value="F:2-oxobutyrate synthase activity"/>
    <property type="evidence" value="ECO:0007669"/>
    <property type="project" value="UniProtKB-ARBA"/>
</dbReference>
<feature type="domain" description="Thiamine pyrophosphate enzyme TPP-binding" evidence="5">
    <location>
        <begin position="53"/>
        <end position="222"/>
    </location>
</feature>
<evidence type="ECO:0000256" key="1">
    <source>
        <dbReference type="ARBA" id="ARBA00011631"/>
    </source>
</evidence>
<dbReference type="Gene3D" id="3.40.50.970">
    <property type="match status" value="2"/>
</dbReference>
<organism evidence="6">
    <name type="scientific">Ignisphaera aggregans</name>
    <dbReference type="NCBI Taxonomy" id="334771"/>
    <lineage>
        <taxon>Archaea</taxon>
        <taxon>Thermoproteota</taxon>
        <taxon>Thermoprotei</taxon>
        <taxon>Desulfurococcales</taxon>
        <taxon>Desulfurococcaceae</taxon>
        <taxon>Ignisphaera</taxon>
    </lineage>
</organism>
<dbReference type="GO" id="GO:0019164">
    <property type="term" value="F:pyruvate synthase activity"/>
    <property type="evidence" value="ECO:0007669"/>
    <property type="project" value="UniProtKB-ARBA"/>
</dbReference>
<dbReference type="InterPro" id="IPR051479">
    <property type="entry name" value="PorB-like"/>
</dbReference>
<evidence type="ECO:0000313" key="6">
    <source>
        <dbReference type="EMBL" id="HHP81278.1"/>
    </source>
</evidence>
<dbReference type="PANTHER" id="PTHR42897">
    <property type="entry name" value="PYRUVATE SYNTHASE SUBUNIT PORB"/>
    <property type="match status" value="1"/>
</dbReference>
<evidence type="ECO:0000313" key="7">
    <source>
        <dbReference type="EMBL" id="HHR95528.1"/>
    </source>
</evidence>
<reference evidence="6" key="1">
    <citation type="journal article" date="2020" name="mSystems">
        <title>Genome- and Community-Level Interaction Insights into Carbon Utilization and Element Cycling Functions of Hydrothermarchaeota in Hydrothermal Sediment.</title>
        <authorList>
            <person name="Zhou Z."/>
            <person name="Liu Y."/>
            <person name="Xu W."/>
            <person name="Pan J."/>
            <person name="Luo Z.H."/>
            <person name="Li M."/>
        </authorList>
    </citation>
    <scope>NUCLEOTIDE SEQUENCE [LARGE SCALE GENOMIC DNA]</scope>
    <source>
        <strain evidence="7">SpSt-1</strain>
        <strain evidence="6">SpSt-1121</strain>
    </source>
</reference>
<dbReference type="InterPro" id="IPR011766">
    <property type="entry name" value="TPP_enzyme_TPP-bd"/>
</dbReference>
<evidence type="ECO:0000256" key="2">
    <source>
        <dbReference type="ARBA" id="ARBA00012691"/>
    </source>
</evidence>
<dbReference type="EMBL" id="DRZI01000043">
    <property type="protein sequence ID" value="HHP81278.1"/>
    <property type="molecule type" value="Genomic_DNA"/>
</dbReference>
<evidence type="ECO:0000256" key="4">
    <source>
        <dbReference type="ARBA" id="ARBA00048893"/>
    </source>
</evidence>
<accession>A0A7C5TFD1</accession>
<sequence length="318" mass="35187">MSSRIVYYKSVFDVSKEELLAPGHGLCGGCTAGTIARLLLKVAGPNTIIVNPTGCLEVSTTTFPYTSWRVPYIHVAFENAAAVASGIEAAIKVLQRKNVIDPNKRINIIAIGGDGGTADIGFQALSGMLERGHKVMYVLYDNEAYMNTGIQRSGTTPLLAWTTTTPVGKVLKGKIQIKKPIAEIVAAHKVPYVATANPAHFLDMMNKFRRGLEVEGPSFIHVIQPCTTGWRFDPRIGIKLARLATETAMWINWELDHGEFRVTVTVPKRKHVKHYIRAQGRFNHLTDDDIEIIQKYVDKEVERINKLVGKEVIGPVVE</sequence>
<dbReference type="CDD" id="cd03376">
    <property type="entry name" value="TPP_PFOR_porB_like"/>
    <property type="match status" value="1"/>
</dbReference>
<proteinExistence type="predicted"/>
<dbReference type="GO" id="GO:0030976">
    <property type="term" value="F:thiamine pyrophosphate binding"/>
    <property type="evidence" value="ECO:0007669"/>
    <property type="project" value="InterPro"/>
</dbReference>
<comment type="catalytic activity">
    <reaction evidence="4">
        <text>a 2-oxocarboxylate + 2 oxidized [2Fe-2S]-[ferredoxin] + CoA = an acyl-CoA + 2 reduced [2Fe-2S]-[ferredoxin] + CO2 + H(+)</text>
        <dbReference type="Rhea" id="RHEA:42316"/>
        <dbReference type="Rhea" id="RHEA-COMP:10000"/>
        <dbReference type="Rhea" id="RHEA-COMP:10001"/>
        <dbReference type="ChEBI" id="CHEBI:15378"/>
        <dbReference type="ChEBI" id="CHEBI:16526"/>
        <dbReference type="ChEBI" id="CHEBI:33737"/>
        <dbReference type="ChEBI" id="CHEBI:33738"/>
        <dbReference type="ChEBI" id="CHEBI:35179"/>
        <dbReference type="ChEBI" id="CHEBI:57287"/>
        <dbReference type="ChEBI" id="CHEBI:58342"/>
        <dbReference type="EC" id="1.2.7.11"/>
    </reaction>
</comment>
<protein>
    <recommendedName>
        <fullName evidence="2">2-oxoacid oxidoreductase (ferredoxin)</fullName>
        <ecNumber evidence="2">1.2.7.11</ecNumber>
    </recommendedName>
</protein>
<keyword evidence="6" id="KW-0670">Pyruvate</keyword>